<dbReference type="EMBL" id="JBDJPC010000002">
    <property type="protein sequence ID" value="KAL1514219.1"/>
    <property type="molecule type" value="Genomic_DNA"/>
</dbReference>
<sequence>MFNMYKIMLAVLSTLLIFSLFGQATSFPSLDIAPNHAGPKQFGSEHFGPQNQHAGPPRGGDYHGHHGHHDHGIGAQPPVEITPY</sequence>
<keyword evidence="2" id="KW-0732">Signal</keyword>
<gene>
    <name evidence="3" type="ORF">ABEB36_003510</name>
</gene>
<evidence type="ECO:0000256" key="1">
    <source>
        <dbReference type="SAM" id="MobiDB-lite"/>
    </source>
</evidence>
<feature type="region of interest" description="Disordered" evidence="1">
    <location>
        <begin position="32"/>
        <end position="84"/>
    </location>
</feature>
<dbReference type="Proteomes" id="UP001566132">
    <property type="component" value="Unassembled WGS sequence"/>
</dbReference>
<dbReference type="AlphaFoldDB" id="A0ABD1FB97"/>
<reference evidence="3 4" key="1">
    <citation type="submission" date="2024-05" db="EMBL/GenBank/DDBJ databases">
        <title>Genetic variation in Jamaican populations of the coffee berry borer (Hypothenemus hampei).</title>
        <authorList>
            <person name="Errbii M."/>
            <person name="Myrie A."/>
        </authorList>
    </citation>
    <scope>NUCLEOTIDE SEQUENCE [LARGE SCALE GENOMIC DNA]</scope>
    <source>
        <strain evidence="3">JA-Hopewell-2020-01-JO</strain>
        <tissue evidence="3">Whole body</tissue>
    </source>
</reference>
<feature type="signal peptide" evidence="2">
    <location>
        <begin position="1"/>
        <end position="24"/>
    </location>
</feature>
<organism evidence="3 4">
    <name type="scientific">Hypothenemus hampei</name>
    <name type="common">Coffee berry borer</name>
    <dbReference type="NCBI Taxonomy" id="57062"/>
    <lineage>
        <taxon>Eukaryota</taxon>
        <taxon>Metazoa</taxon>
        <taxon>Ecdysozoa</taxon>
        <taxon>Arthropoda</taxon>
        <taxon>Hexapoda</taxon>
        <taxon>Insecta</taxon>
        <taxon>Pterygota</taxon>
        <taxon>Neoptera</taxon>
        <taxon>Endopterygota</taxon>
        <taxon>Coleoptera</taxon>
        <taxon>Polyphaga</taxon>
        <taxon>Cucujiformia</taxon>
        <taxon>Curculionidae</taxon>
        <taxon>Scolytinae</taxon>
        <taxon>Hypothenemus</taxon>
    </lineage>
</organism>
<evidence type="ECO:0000313" key="4">
    <source>
        <dbReference type="Proteomes" id="UP001566132"/>
    </source>
</evidence>
<accession>A0ABD1FB97</accession>
<comment type="caution">
    <text evidence="3">The sequence shown here is derived from an EMBL/GenBank/DDBJ whole genome shotgun (WGS) entry which is preliminary data.</text>
</comment>
<proteinExistence type="predicted"/>
<feature type="chain" id="PRO_5044820475" evidence="2">
    <location>
        <begin position="25"/>
        <end position="84"/>
    </location>
</feature>
<name>A0ABD1FB97_HYPHA</name>
<keyword evidence="4" id="KW-1185">Reference proteome</keyword>
<evidence type="ECO:0000313" key="3">
    <source>
        <dbReference type="EMBL" id="KAL1514219.1"/>
    </source>
</evidence>
<protein>
    <submittedName>
        <fullName evidence="3">Uncharacterized protein</fullName>
    </submittedName>
</protein>
<evidence type="ECO:0000256" key="2">
    <source>
        <dbReference type="SAM" id="SignalP"/>
    </source>
</evidence>